<dbReference type="FunFam" id="3.40.50.1240:FF:000034">
    <property type="entry name" value="Transcription factor TFIIIC subunit"/>
    <property type="match status" value="1"/>
</dbReference>
<comment type="caution">
    <text evidence="2">The sequence shown here is derived from an EMBL/GenBank/DDBJ whole genome shotgun (WGS) entry which is preliminary data.</text>
</comment>
<dbReference type="PANTHER" id="PTHR16469:SF51">
    <property type="entry name" value="TRANSCRIPTION FACTOR TAU 55 KDA SUBUNIT"/>
    <property type="match status" value="1"/>
</dbReference>
<dbReference type="EMBL" id="BSXU01000094">
    <property type="protein sequence ID" value="GMG19266.1"/>
    <property type="molecule type" value="Genomic_DNA"/>
</dbReference>
<reference evidence="2" key="1">
    <citation type="submission" date="2023-04" db="EMBL/GenBank/DDBJ databases">
        <title>Ambrosiozyma monospora NBRC 1965.</title>
        <authorList>
            <person name="Ichikawa N."/>
            <person name="Sato H."/>
            <person name="Tonouchi N."/>
        </authorList>
    </citation>
    <scope>NUCLEOTIDE SEQUENCE</scope>
    <source>
        <strain evidence="2">NBRC 1965</strain>
    </source>
</reference>
<gene>
    <name evidence="2" type="ORF">Amon01_000033200</name>
</gene>
<feature type="region of interest" description="Disordered" evidence="1">
    <location>
        <begin position="252"/>
        <end position="279"/>
    </location>
</feature>
<dbReference type="InterPro" id="IPR029033">
    <property type="entry name" value="His_PPase_superfam"/>
</dbReference>
<dbReference type="GO" id="GO:0016791">
    <property type="term" value="F:phosphatase activity"/>
    <property type="evidence" value="ECO:0007669"/>
    <property type="project" value="UniProtKB-ARBA"/>
</dbReference>
<name>A0A9W6YL35_AMBMO</name>
<organism evidence="2 3">
    <name type="scientific">Ambrosiozyma monospora</name>
    <name type="common">Yeast</name>
    <name type="synonym">Endomycopsis monosporus</name>
    <dbReference type="NCBI Taxonomy" id="43982"/>
    <lineage>
        <taxon>Eukaryota</taxon>
        <taxon>Fungi</taxon>
        <taxon>Dikarya</taxon>
        <taxon>Ascomycota</taxon>
        <taxon>Saccharomycotina</taxon>
        <taxon>Pichiomycetes</taxon>
        <taxon>Pichiales</taxon>
        <taxon>Pichiaceae</taxon>
        <taxon>Ambrosiozyma</taxon>
    </lineage>
</organism>
<feature type="compositionally biased region" description="Basic and acidic residues" evidence="1">
    <location>
        <begin position="252"/>
        <end position="271"/>
    </location>
</feature>
<keyword evidence="3" id="KW-1185">Reference proteome</keyword>
<dbReference type="SMART" id="SM00855">
    <property type="entry name" value="PGAM"/>
    <property type="match status" value="1"/>
</dbReference>
<dbReference type="CDD" id="cd07067">
    <property type="entry name" value="HP_PGM_like"/>
    <property type="match status" value="1"/>
</dbReference>
<dbReference type="InterPro" id="IPR051710">
    <property type="entry name" value="Phosphatase_SH3-domain"/>
</dbReference>
<dbReference type="Gene3D" id="3.40.50.1240">
    <property type="entry name" value="Phosphoglycerate mutase-like"/>
    <property type="match status" value="1"/>
</dbReference>
<evidence type="ECO:0000256" key="1">
    <source>
        <dbReference type="SAM" id="MobiDB-lite"/>
    </source>
</evidence>
<dbReference type="InterPro" id="IPR013078">
    <property type="entry name" value="His_Pase_superF_clade-1"/>
</dbReference>
<sequence>MTLKRIYIARHGYRANWLPIDQQPENPTGIDSDPPLAPYGVDQSKEMGQYFYNLPEEEQPELIFTSPFYRCVETVEPTAKNLNLQVFLERGIGEWYKPNRGIIPEPADHERLSKFFDNVSKDWDWATIIPSLDGENEAQIFVRAQKFWPLFLSKLNKQFPEVKTILFVTHAATKIALGMSLLKYDSTRDLLRPEDRVDAQKSERLQASTCSVDLYELEGRDNWKIHLNGYTDFLTHGPEMNWHFASSQFEAGSKEDIESRRKQKEEQDRANRRARQGRL</sequence>
<dbReference type="OrthoDB" id="414418at2759"/>
<proteinExistence type="predicted"/>
<evidence type="ECO:0000313" key="2">
    <source>
        <dbReference type="EMBL" id="GMG19266.1"/>
    </source>
</evidence>
<dbReference type="AlphaFoldDB" id="A0A9W6YL35"/>
<accession>A0A9W6YL35</accession>
<dbReference type="Proteomes" id="UP001165063">
    <property type="component" value="Unassembled WGS sequence"/>
</dbReference>
<protein>
    <submittedName>
        <fullName evidence="2">Unnamed protein product</fullName>
    </submittedName>
</protein>
<dbReference type="PANTHER" id="PTHR16469">
    <property type="entry name" value="UBIQUITIN-ASSOCIATED AND SH3 DOMAIN-CONTAINING BA-RELATED"/>
    <property type="match status" value="1"/>
</dbReference>
<evidence type="ECO:0000313" key="3">
    <source>
        <dbReference type="Proteomes" id="UP001165063"/>
    </source>
</evidence>
<dbReference type="SUPFAM" id="SSF53254">
    <property type="entry name" value="Phosphoglycerate mutase-like"/>
    <property type="match status" value="1"/>
</dbReference>
<dbReference type="Pfam" id="PF00300">
    <property type="entry name" value="His_Phos_1"/>
    <property type="match status" value="1"/>
</dbReference>